<evidence type="ECO:0000256" key="5">
    <source>
        <dbReference type="ARBA" id="ARBA00023136"/>
    </source>
</evidence>
<evidence type="ECO:0000256" key="6">
    <source>
        <dbReference type="RuleBase" id="RU363032"/>
    </source>
</evidence>
<proteinExistence type="inferred from homology"/>
<dbReference type="GO" id="GO:0055085">
    <property type="term" value="P:transmembrane transport"/>
    <property type="evidence" value="ECO:0007669"/>
    <property type="project" value="InterPro"/>
</dbReference>
<protein>
    <submittedName>
        <fullName evidence="8">Sugar ABC transporter permease</fullName>
    </submittedName>
</protein>
<feature type="transmembrane region" description="Helical" evidence="6">
    <location>
        <begin position="67"/>
        <end position="87"/>
    </location>
</feature>
<feature type="domain" description="ABC transmembrane type-1" evidence="7">
    <location>
        <begin position="61"/>
        <end position="273"/>
    </location>
</feature>
<evidence type="ECO:0000313" key="9">
    <source>
        <dbReference type="Proteomes" id="UP000661691"/>
    </source>
</evidence>
<comment type="similarity">
    <text evidence="6">Belongs to the binding-protein-dependent transport system permease family.</text>
</comment>
<keyword evidence="5 6" id="KW-0472">Membrane</keyword>
<dbReference type="PANTHER" id="PTHR43759">
    <property type="entry name" value="TREHALOSE TRANSPORT SYSTEM PERMEASE PROTEIN SUGA"/>
    <property type="match status" value="1"/>
</dbReference>
<dbReference type="Pfam" id="PF00528">
    <property type="entry name" value="BPD_transp_1"/>
    <property type="match status" value="1"/>
</dbReference>
<keyword evidence="9" id="KW-1185">Reference proteome</keyword>
<evidence type="ECO:0000256" key="4">
    <source>
        <dbReference type="ARBA" id="ARBA00022989"/>
    </source>
</evidence>
<evidence type="ECO:0000313" key="8">
    <source>
        <dbReference type="EMBL" id="MBD1373175.1"/>
    </source>
</evidence>
<gene>
    <name evidence="8" type="ORF">IC620_12535</name>
</gene>
<keyword evidence="3 6" id="KW-0812">Transmembrane</keyword>
<dbReference type="InterPro" id="IPR035906">
    <property type="entry name" value="MetI-like_sf"/>
</dbReference>
<dbReference type="InterPro" id="IPR000515">
    <property type="entry name" value="MetI-like"/>
</dbReference>
<reference evidence="8" key="1">
    <citation type="submission" date="2020-09" db="EMBL/GenBank/DDBJ databases">
        <title>A novel bacterium of genus Hazenella, isolated from South China Sea.</title>
        <authorList>
            <person name="Huang H."/>
            <person name="Mo K."/>
            <person name="Hu Y."/>
        </authorList>
    </citation>
    <scope>NUCLEOTIDE SEQUENCE</scope>
    <source>
        <strain evidence="8">IB182357</strain>
    </source>
</reference>
<dbReference type="PANTHER" id="PTHR43759:SF1">
    <property type="entry name" value="GLUCOSE IMPORT SYSTEM PERMEASE PROTEIN GLCT"/>
    <property type="match status" value="1"/>
</dbReference>
<feature type="transmembrane region" description="Helical" evidence="6">
    <location>
        <begin position="7"/>
        <end position="27"/>
    </location>
</feature>
<keyword evidence="2 6" id="KW-0813">Transport</keyword>
<dbReference type="SUPFAM" id="SSF161098">
    <property type="entry name" value="MetI-like"/>
    <property type="match status" value="1"/>
</dbReference>
<comment type="subcellular location">
    <subcellularLocation>
        <location evidence="6">Cell membrane</location>
        <topology evidence="6">Multi-pass membrane protein</topology>
    </subcellularLocation>
    <subcellularLocation>
        <location evidence="1">Membrane</location>
        <topology evidence="1">Multi-pass membrane protein</topology>
    </subcellularLocation>
</comment>
<keyword evidence="4 6" id="KW-1133">Transmembrane helix</keyword>
<evidence type="ECO:0000256" key="3">
    <source>
        <dbReference type="ARBA" id="ARBA00022692"/>
    </source>
</evidence>
<organism evidence="8 9">
    <name type="scientific">Polycladospora coralii</name>
    <dbReference type="NCBI Taxonomy" id="2771432"/>
    <lineage>
        <taxon>Bacteria</taxon>
        <taxon>Bacillati</taxon>
        <taxon>Bacillota</taxon>
        <taxon>Bacilli</taxon>
        <taxon>Bacillales</taxon>
        <taxon>Thermoactinomycetaceae</taxon>
        <taxon>Polycladospora</taxon>
    </lineage>
</organism>
<evidence type="ECO:0000256" key="2">
    <source>
        <dbReference type="ARBA" id="ARBA00022448"/>
    </source>
</evidence>
<dbReference type="CDD" id="cd06261">
    <property type="entry name" value="TM_PBP2"/>
    <property type="match status" value="1"/>
</dbReference>
<evidence type="ECO:0000259" key="7">
    <source>
        <dbReference type="PROSITE" id="PS50928"/>
    </source>
</evidence>
<accession>A0A926ND38</accession>
<feature type="transmembrane region" description="Helical" evidence="6">
    <location>
        <begin position="254"/>
        <end position="276"/>
    </location>
</feature>
<evidence type="ECO:0000256" key="1">
    <source>
        <dbReference type="ARBA" id="ARBA00004141"/>
    </source>
</evidence>
<dbReference type="Gene3D" id="1.10.3720.10">
    <property type="entry name" value="MetI-like"/>
    <property type="match status" value="1"/>
</dbReference>
<dbReference type="AlphaFoldDB" id="A0A926ND38"/>
<dbReference type="RefSeq" id="WP_191140836.1">
    <property type="nucleotide sequence ID" value="NZ_JACXAG020000009.1"/>
</dbReference>
<name>A0A926ND38_9BACL</name>
<dbReference type="EMBL" id="JACXAH010000019">
    <property type="protein sequence ID" value="MBD1373175.1"/>
    <property type="molecule type" value="Genomic_DNA"/>
</dbReference>
<feature type="transmembrane region" description="Helical" evidence="6">
    <location>
        <begin position="149"/>
        <end position="170"/>
    </location>
</feature>
<dbReference type="Proteomes" id="UP000661691">
    <property type="component" value="Unassembled WGS sequence"/>
</dbReference>
<dbReference type="PROSITE" id="PS50928">
    <property type="entry name" value="ABC_TM1"/>
    <property type="match status" value="1"/>
</dbReference>
<feature type="transmembrane region" description="Helical" evidence="6">
    <location>
        <begin position="108"/>
        <end position="129"/>
    </location>
</feature>
<sequence length="288" mass="32829">MWQNSKPYLFLLPAITMIFVLFVMGLGEGISQSLGVYSSTDKLHFAYYVQLWSDPNTWSSLKFTFKIAFLSTLSSGILGLILSVVLLRTSDQTPLLFKTLQLPLLLPHFIGAYFIVLLCMQSGFLARIAYLLGFISDPSQFPILVNDHWGLGIILTYIWKETPFIAWMLYPVLKRIQNTWWDAARLSGANRFQYMREIVLPLVFPTWLTSCFIVFAFTFSAFEIPYLLGVSYPQALPVLSYELFTSGDWEKRSLALALSLSIAFITGILGFFTYILGKRIRTQKGVGW</sequence>
<dbReference type="InterPro" id="IPR052730">
    <property type="entry name" value="Sugar_ABC_transporter"/>
</dbReference>
<dbReference type="GO" id="GO:0005886">
    <property type="term" value="C:plasma membrane"/>
    <property type="evidence" value="ECO:0007669"/>
    <property type="project" value="UniProtKB-SubCell"/>
</dbReference>
<comment type="caution">
    <text evidence="8">The sequence shown here is derived from an EMBL/GenBank/DDBJ whole genome shotgun (WGS) entry which is preliminary data.</text>
</comment>
<feature type="transmembrane region" description="Helical" evidence="6">
    <location>
        <begin position="198"/>
        <end position="222"/>
    </location>
</feature>